<gene>
    <name evidence="1" type="ORF">I5731_03285</name>
</gene>
<evidence type="ECO:0000313" key="1">
    <source>
        <dbReference type="EMBL" id="MBH0236836.1"/>
    </source>
</evidence>
<sequence>MRFRTELSIQCYDPAKLFDAGVAAAQHLDISREMYLRARASSADAVQFDAKALLTLATLLPGCDVTVERIGRGDAKTEGDNLAALRRAAEPRSASNAG</sequence>
<accession>A0A931I063</accession>
<dbReference type="EMBL" id="JADZLT010000040">
    <property type="protein sequence ID" value="MBH0236836.1"/>
    <property type="molecule type" value="Genomic_DNA"/>
</dbReference>
<dbReference type="Proteomes" id="UP000631694">
    <property type="component" value="Unassembled WGS sequence"/>
</dbReference>
<keyword evidence="2" id="KW-1185">Reference proteome</keyword>
<name>A0A931I063_9HYPH</name>
<dbReference type="RefSeq" id="WP_197309932.1">
    <property type="nucleotide sequence ID" value="NZ_JADZLT010000040.1"/>
</dbReference>
<organism evidence="1 2">
    <name type="scientific">Methylobrevis albus</name>
    <dbReference type="NCBI Taxonomy" id="2793297"/>
    <lineage>
        <taxon>Bacteria</taxon>
        <taxon>Pseudomonadati</taxon>
        <taxon>Pseudomonadota</taxon>
        <taxon>Alphaproteobacteria</taxon>
        <taxon>Hyphomicrobiales</taxon>
        <taxon>Pleomorphomonadaceae</taxon>
        <taxon>Methylobrevis</taxon>
    </lineage>
</organism>
<proteinExistence type="predicted"/>
<protein>
    <submittedName>
        <fullName evidence="1">Uncharacterized protein</fullName>
    </submittedName>
</protein>
<comment type="caution">
    <text evidence="1">The sequence shown here is derived from an EMBL/GenBank/DDBJ whole genome shotgun (WGS) entry which is preliminary data.</text>
</comment>
<reference evidence="1" key="1">
    <citation type="submission" date="2020-12" db="EMBL/GenBank/DDBJ databases">
        <title>Methylobrevis albus sp. nov., isolated from fresh water lack sediment.</title>
        <authorList>
            <person name="Zou Q."/>
        </authorList>
    </citation>
    <scope>NUCLEOTIDE SEQUENCE</scope>
    <source>
        <strain evidence="1">L22</strain>
    </source>
</reference>
<evidence type="ECO:0000313" key="2">
    <source>
        <dbReference type="Proteomes" id="UP000631694"/>
    </source>
</evidence>
<dbReference type="AlphaFoldDB" id="A0A931I063"/>